<dbReference type="EMBL" id="ML170184">
    <property type="protein sequence ID" value="TDL20970.1"/>
    <property type="molecule type" value="Genomic_DNA"/>
</dbReference>
<protein>
    <submittedName>
        <fullName evidence="1">Uncharacterized protein</fullName>
    </submittedName>
</protein>
<accession>A0A4Y7Q2E7</accession>
<proteinExistence type="predicted"/>
<dbReference type="Proteomes" id="UP000294933">
    <property type="component" value="Unassembled WGS sequence"/>
</dbReference>
<evidence type="ECO:0000313" key="1">
    <source>
        <dbReference type="EMBL" id="TDL20970.1"/>
    </source>
</evidence>
<reference evidence="1 2" key="1">
    <citation type="submission" date="2018-06" db="EMBL/GenBank/DDBJ databases">
        <title>A transcriptomic atlas of mushroom development highlights an independent origin of complex multicellularity.</title>
        <authorList>
            <consortium name="DOE Joint Genome Institute"/>
            <person name="Krizsan K."/>
            <person name="Almasi E."/>
            <person name="Merenyi Z."/>
            <person name="Sahu N."/>
            <person name="Viragh M."/>
            <person name="Koszo T."/>
            <person name="Mondo S."/>
            <person name="Kiss B."/>
            <person name="Balint B."/>
            <person name="Kues U."/>
            <person name="Barry K."/>
            <person name="Hegedus J.C."/>
            <person name="Henrissat B."/>
            <person name="Johnson J."/>
            <person name="Lipzen A."/>
            <person name="Ohm R."/>
            <person name="Nagy I."/>
            <person name="Pangilinan J."/>
            <person name="Yan J."/>
            <person name="Xiong Y."/>
            <person name="Grigoriev I.V."/>
            <person name="Hibbett D.S."/>
            <person name="Nagy L.G."/>
        </authorList>
    </citation>
    <scope>NUCLEOTIDE SEQUENCE [LARGE SCALE GENOMIC DNA]</scope>
    <source>
        <strain evidence="1 2">SZMC22713</strain>
    </source>
</reference>
<gene>
    <name evidence="1" type="ORF">BD410DRAFT_322533</name>
</gene>
<organism evidence="1 2">
    <name type="scientific">Rickenella mellea</name>
    <dbReference type="NCBI Taxonomy" id="50990"/>
    <lineage>
        <taxon>Eukaryota</taxon>
        <taxon>Fungi</taxon>
        <taxon>Dikarya</taxon>
        <taxon>Basidiomycota</taxon>
        <taxon>Agaricomycotina</taxon>
        <taxon>Agaricomycetes</taxon>
        <taxon>Hymenochaetales</taxon>
        <taxon>Rickenellaceae</taxon>
        <taxon>Rickenella</taxon>
    </lineage>
</organism>
<dbReference type="AlphaFoldDB" id="A0A4Y7Q2E7"/>
<dbReference type="VEuPathDB" id="FungiDB:BD410DRAFT_322533"/>
<keyword evidence="2" id="KW-1185">Reference proteome</keyword>
<name>A0A4Y7Q2E7_9AGAM</name>
<evidence type="ECO:0000313" key="2">
    <source>
        <dbReference type="Proteomes" id="UP000294933"/>
    </source>
</evidence>
<sequence length="61" mass="6694">MPRPVDQRTWDEPCPSRTSPCASRFSIRLNIDGGPPSDARKAGPPLSLVSFNFAPLALSRR</sequence>